<dbReference type="Proteomes" id="UP000538566">
    <property type="component" value="Unassembled WGS sequence"/>
</dbReference>
<evidence type="ECO:0000256" key="1">
    <source>
        <dbReference type="ARBA" id="ARBA00003041"/>
    </source>
</evidence>
<feature type="compositionally biased region" description="Low complexity" evidence="8">
    <location>
        <begin position="38"/>
        <end position="47"/>
    </location>
</feature>
<organism evidence="10 11">
    <name type="scientific">Novosphingobium taihuense</name>
    <dbReference type="NCBI Taxonomy" id="260085"/>
    <lineage>
        <taxon>Bacteria</taxon>
        <taxon>Pseudomonadati</taxon>
        <taxon>Pseudomonadota</taxon>
        <taxon>Alphaproteobacteria</taxon>
        <taxon>Sphingomonadales</taxon>
        <taxon>Sphingomonadaceae</taxon>
        <taxon>Novosphingobium</taxon>
    </lineage>
</organism>
<keyword evidence="10" id="KW-0969">Cilium</keyword>
<evidence type="ECO:0000256" key="5">
    <source>
        <dbReference type="ARBA" id="ARBA00022795"/>
    </source>
</evidence>
<evidence type="ECO:0000256" key="8">
    <source>
        <dbReference type="SAM" id="MobiDB-lite"/>
    </source>
</evidence>
<feature type="region of interest" description="Disordered" evidence="8">
    <location>
        <begin position="35"/>
        <end position="54"/>
    </location>
</feature>
<dbReference type="InterPro" id="IPR018035">
    <property type="entry name" value="Flagellar_FliH/T3SS_HrpE"/>
</dbReference>
<name>A0A7W7A8G9_9SPHN</name>
<dbReference type="GO" id="GO:0015031">
    <property type="term" value="P:protein transport"/>
    <property type="evidence" value="ECO:0007669"/>
    <property type="project" value="UniProtKB-KW"/>
</dbReference>
<gene>
    <name evidence="10" type="ORF">GGR37_000080</name>
</gene>
<comment type="similarity">
    <text evidence="2">Belongs to the FliH family.</text>
</comment>
<proteinExistence type="inferred from homology"/>
<dbReference type="PANTHER" id="PTHR34982">
    <property type="entry name" value="YOP PROTEINS TRANSLOCATION PROTEIN L"/>
    <property type="match status" value="1"/>
</dbReference>
<keyword evidence="10" id="KW-0282">Flagellum</keyword>
<dbReference type="AlphaFoldDB" id="A0A7W7A8G9"/>
<evidence type="ECO:0000256" key="3">
    <source>
        <dbReference type="ARBA" id="ARBA00016507"/>
    </source>
</evidence>
<evidence type="ECO:0000256" key="7">
    <source>
        <dbReference type="ARBA" id="ARBA00023225"/>
    </source>
</evidence>
<evidence type="ECO:0000259" key="9">
    <source>
        <dbReference type="Pfam" id="PF02108"/>
    </source>
</evidence>
<sequence length="208" mass="22469">MSEALRAISLADLGHASPGFARDRRFFRQLVVPEPEPESVAPESVAPDPTEPHDPVAEAWAEGYAKGLGDAQEAAAQLIAEQDAARSRIEFGLGRIDAAMQSELEDRLRETVIALCEAAIAPAALDPDALTRRVQVAAAMLARAEDQRVIRLHPEDLALIAARLPEDWHFEPDAGLERGALRVEGAAGGVEDGPEQWRCAINEALRQC</sequence>
<evidence type="ECO:0000256" key="2">
    <source>
        <dbReference type="ARBA" id="ARBA00006602"/>
    </source>
</evidence>
<comment type="function">
    <text evidence="1">Needed for flagellar regrowth and assembly.</text>
</comment>
<dbReference type="Pfam" id="PF02108">
    <property type="entry name" value="FliH"/>
    <property type="match status" value="1"/>
</dbReference>
<reference evidence="10 11" key="1">
    <citation type="submission" date="2020-08" db="EMBL/GenBank/DDBJ databases">
        <title>Genomic Encyclopedia of Type Strains, Phase IV (KMG-IV): sequencing the most valuable type-strain genomes for metagenomic binning, comparative biology and taxonomic classification.</title>
        <authorList>
            <person name="Goeker M."/>
        </authorList>
    </citation>
    <scope>NUCLEOTIDE SEQUENCE [LARGE SCALE GENOMIC DNA]</scope>
    <source>
        <strain evidence="10 11">DSM 17507</strain>
    </source>
</reference>
<evidence type="ECO:0000256" key="4">
    <source>
        <dbReference type="ARBA" id="ARBA00022448"/>
    </source>
</evidence>
<dbReference type="GO" id="GO:0005829">
    <property type="term" value="C:cytosol"/>
    <property type="evidence" value="ECO:0007669"/>
    <property type="project" value="TreeGrafter"/>
</dbReference>
<keyword evidence="6" id="KW-0653">Protein transport</keyword>
<dbReference type="EMBL" id="JACHOA010000001">
    <property type="protein sequence ID" value="MBB4611834.1"/>
    <property type="molecule type" value="Genomic_DNA"/>
</dbReference>
<keyword evidence="7" id="KW-1006">Bacterial flagellum protein export</keyword>
<keyword evidence="10" id="KW-0966">Cell projection</keyword>
<accession>A0A7W7A8G9</accession>
<keyword evidence="11" id="KW-1185">Reference proteome</keyword>
<protein>
    <recommendedName>
        <fullName evidence="3">Flagellar assembly protein FliH</fullName>
    </recommendedName>
</protein>
<keyword evidence="5" id="KW-1005">Bacterial flagellum biogenesis</keyword>
<dbReference type="InterPro" id="IPR051472">
    <property type="entry name" value="T3SS_Stator/FliH"/>
</dbReference>
<dbReference type="PANTHER" id="PTHR34982:SF1">
    <property type="entry name" value="FLAGELLAR ASSEMBLY PROTEIN FLIH"/>
    <property type="match status" value="1"/>
</dbReference>
<feature type="domain" description="Flagellar assembly protein FliH/Type III secretion system HrpE" evidence="9">
    <location>
        <begin position="99"/>
        <end position="190"/>
    </location>
</feature>
<comment type="caution">
    <text evidence="10">The sequence shown here is derived from an EMBL/GenBank/DDBJ whole genome shotgun (WGS) entry which is preliminary data.</text>
</comment>
<evidence type="ECO:0000313" key="11">
    <source>
        <dbReference type="Proteomes" id="UP000538566"/>
    </source>
</evidence>
<evidence type="ECO:0000256" key="6">
    <source>
        <dbReference type="ARBA" id="ARBA00022927"/>
    </source>
</evidence>
<dbReference type="OrthoDB" id="7506803at2"/>
<keyword evidence="4" id="KW-0813">Transport</keyword>
<evidence type="ECO:0000313" key="10">
    <source>
        <dbReference type="EMBL" id="MBB4611834.1"/>
    </source>
</evidence>
<dbReference type="GO" id="GO:0044781">
    <property type="term" value="P:bacterial-type flagellum organization"/>
    <property type="evidence" value="ECO:0007669"/>
    <property type="project" value="UniProtKB-KW"/>
</dbReference>
<dbReference type="RefSeq" id="WP_144902820.1">
    <property type="nucleotide sequence ID" value="NZ_JACHOA010000001.1"/>
</dbReference>